<dbReference type="Pfam" id="PF13545">
    <property type="entry name" value="HTH_Crp_2"/>
    <property type="match status" value="1"/>
</dbReference>
<reference evidence="7" key="1">
    <citation type="submission" date="2011-01" db="EMBL/GenBank/DDBJ databases">
        <title>Complete sequence of chromosome of Acidobacterium sp. MP5ACTX9.</title>
        <authorList>
            <consortium name="US DOE Joint Genome Institute"/>
            <person name="Lucas S."/>
            <person name="Copeland A."/>
            <person name="Lapidus A."/>
            <person name="Cheng J.-F."/>
            <person name="Goodwin L."/>
            <person name="Pitluck S."/>
            <person name="Teshima H."/>
            <person name="Detter J.C."/>
            <person name="Han C."/>
            <person name="Tapia R."/>
            <person name="Land M."/>
            <person name="Hauser L."/>
            <person name="Kyrpides N."/>
            <person name="Ivanova N."/>
            <person name="Ovchinnikova G."/>
            <person name="Pagani I."/>
            <person name="Rawat S.R."/>
            <person name="Mannisto M."/>
            <person name="Haggblom M.M."/>
            <person name="Woyke T."/>
        </authorList>
    </citation>
    <scope>NUCLEOTIDE SEQUENCE [LARGE SCALE GENOMIC DNA]</scope>
    <source>
        <strain evidence="7">MP5ACTX9</strain>
    </source>
</reference>
<dbReference type="InterPro" id="IPR018490">
    <property type="entry name" value="cNMP-bd_dom_sf"/>
</dbReference>
<dbReference type="SUPFAM" id="SSF51206">
    <property type="entry name" value="cAMP-binding domain-like"/>
    <property type="match status" value="1"/>
</dbReference>
<dbReference type="PROSITE" id="PS51063">
    <property type="entry name" value="HTH_CRP_2"/>
    <property type="match status" value="1"/>
</dbReference>
<dbReference type="InterPro" id="IPR012318">
    <property type="entry name" value="HTH_CRP"/>
</dbReference>
<dbReference type="AlphaFoldDB" id="E8WVQ8"/>
<sequence length="217" mass="23908">MADSLETFDVQQFLSKAGVGKTIASFSKGSPIYAQGDTCDAVYYVQDGTIKLTVVSESGKQATIALLNPGDFAGEECMSTLQPFRSASATALTDCVLLRLTKIEMKRVVDAEVAMSGLFIAHLLARTNRIQADLIDQLFNSSEKRLARTLLLLANFGKEGVTETLVPDISQETLAAMIGCTRSRVNFFLNRFRKLGFIDYDERIRVNKSLLQVILHD</sequence>
<proteinExistence type="predicted"/>
<evidence type="ECO:0000256" key="1">
    <source>
        <dbReference type="ARBA" id="ARBA00023015"/>
    </source>
</evidence>
<dbReference type="InterPro" id="IPR050397">
    <property type="entry name" value="Env_Response_Regulators"/>
</dbReference>
<name>E8WVQ8_GRATM</name>
<dbReference type="STRING" id="1198114.AciX9_2560"/>
<evidence type="ECO:0000259" key="5">
    <source>
        <dbReference type="PROSITE" id="PS51063"/>
    </source>
</evidence>
<keyword evidence="3" id="KW-0804">Transcription</keyword>
<dbReference type="Pfam" id="PF00027">
    <property type="entry name" value="cNMP_binding"/>
    <property type="match status" value="1"/>
</dbReference>
<evidence type="ECO:0000256" key="3">
    <source>
        <dbReference type="ARBA" id="ARBA00023163"/>
    </source>
</evidence>
<dbReference type="GO" id="GO:0005829">
    <property type="term" value="C:cytosol"/>
    <property type="evidence" value="ECO:0007669"/>
    <property type="project" value="TreeGrafter"/>
</dbReference>
<dbReference type="PANTHER" id="PTHR24567">
    <property type="entry name" value="CRP FAMILY TRANSCRIPTIONAL REGULATORY PROTEIN"/>
    <property type="match status" value="1"/>
</dbReference>
<feature type="domain" description="Cyclic nucleotide-binding" evidence="4">
    <location>
        <begin position="1"/>
        <end position="109"/>
    </location>
</feature>
<accession>E8WVQ8</accession>
<keyword evidence="7" id="KW-1185">Reference proteome</keyword>
<dbReference type="eggNOG" id="COG0664">
    <property type="taxonomic scope" value="Bacteria"/>
</dbReference>
<organism evidence="7">
    <name type="scientific">Granulicella tundricola (strain ATCC BAA-1859 / DSM 23138 / MP5ACTX9)</name>
    <dbReference type="NCBI Taxonomy" id="1198114"/>
    <lineage>
        <taxon>Bacteria</taxon>
        <taxon>Pseudomonadati</taxon>
        <taxon>Acidobacteriota</taxon>
        <taxon>Terriglobia</taxon>
        <taxon>Terriglobales</taxon>
        <taxon>Acidobacteriaceae</taxon>
        <taxon>Granulicella</taxon>
    </lineage>
</organism>
<dbReference type="OrthoDB" id="3525895at2"/>
<dbReference type="GO" id="GO:0003700">
    <property type="term" value="F:DNA-binding transcription factor activity"/>
    <property type="evidence" value="ECO:0007669"/>
    <property type="project" value="TreeGrafter"/>
</dbReference>
<dbReference type="EMBL" id="CP002480">
    <property type="protein sequence ID" value="ADW69587.1"/>
    <property type="molecule type" value="Genomic_DNA"/>
</dbReference>
<dbReference type="InterPro" id="IPR000595">
    <property type="entry name" value="cNMP-bd_dom"/>
</dbReference>
<dbReference type="GO" id="GO:0003677">
    <property type="term" value="F:DNA binding"/>
    <property type="evidence" value="ECO:0007669"/>
    <property type="project" value="UniProtKB-KW"/>
</dbReference>
<evidence type="ECO:0000313" key="7">
    <source>
        <dbReference type="Proteomes" id="UP000000343"/>
    </source>
</evidence>
<keyword evidence="2" id="KW-0238">DNA-binding</keyword>
<gene>
    <name evidence="6" type="ordered locus">AciX9_2560</name>
</gene>
<evidence type="ECO:0000313" key="6">
    <source>
        <dbReference type="EMBL" id="ADW69587.1"/>
    </source>
</evidence>
<dbReference type="InterPro" id="IPR014710">
    <property type="entry name" value="RmlC-like_jellyroll"/>
</dbReference>
<dbReference type="SMART" id="SM00100">
    <property type="entry name" value="cNMP"/>
    <property type="match status" value="1"/>
</dbReference>
<dbReference type="Gene3D" id="2.60.120.10">
    <property type="entry name" value="Jelly Rolls"/>
    <property type="match status" value="1"/>
</dbReference>
<dbReference type="Proteomes" id="UP000000343">
    <property type="component" value="Chromosome"/>
</dbReference>
<keyword evidence="1" id="KW-0805">Transcription regulation</keyword>
<evidence type="ECO:0000256" key="2">
    <source>
        <dbReference type="ARBA" id="ARBA00023125"/>
    </source>
</evidence>
<evidence type="ECO:0000259" key="4">
    <source>
        <dbReference type="PROSITE" id="PS50042"/>
    </source>
</evidence>
<dbReference type="RefSeq" id="WP_013580902.1">
    <property type="nucleotide sequence ID" value="NC_015064.1"/>
</dbReference>
<dbReference type="PaxDb" id="1198114-AciX9_2560"/>
<protein>
    <submittedName>
        <fullName evidence="6">Transcriptional regulator, Crp/Fnr family</fullName>
    </submittedName>
</protein>
<dbReference type="SUPFAM" id="SSF46785">
    <property type="entry name" value="Winged helix' DNA-binding domain"/>
    <property type="match status" value="1"/>
</dbReference>
<dbReference type="KEGG" id="acm:AciX9_2560"/>
<dbReference type="HOGENOM" id="CLU_075053_3_3_0"/>
<dbReference type="CDD" id="cd00038">
    <property type="entry name" value="CAP_ED"/>
    <property type="match status" value="1"/>
</dbReference>
<feature type="domain" description="HTH crp-type" evidence="5">
    <location>
        <begin position="140"/>
        <end position="210"/>
    </location>
</feature>
<dbReference type="PANTHER" id="PTHR24567:SF68">
    <property type="entry name" value="DNA-BINDING TRANSCRIPTIONAL DUAL REGULATOR CRP"/>
    <property type="match status" value="1"/>
</dbReference>
<dbReference type="InterPro" id="IPR036390">
    <property type="entry name" value="WH_DNA-bd_sf"/>
</dbReference>
<dbReference type="PROSITE" id="PS50042">
    <property type="entry name" value="CNMP_BINDING_3"/>
    <property type="match status" value="1"/>
</dbReference>